<dbReference type="InterPro" id="IPR043906">
    <property type="entry name" value="Gfo/Idh/MocA_OxRdtase_bact_C"/>
</dbReference>
<evidence type="ECO:0000313" key="3">
    <source>
        <dbReference type="EMBL" id="KOH45464.1"/>
    </source>
</evidence>
<dbReference type="InterPro" id="IPR036291">
    <property type="entry name" value="NAD(P)-bd_dom_sf"/>
</dbReference>
<dbReference type="PATRIC" id="fig|1409788.3.peg.1781"/>
<gene>
    <name evidence="3" type="ORF">NC99_17170</name>
</gene>
<dbReference type="GO" id="GO:0000166">
    <property type="term" value="F:nucleotide binding"/>
    <property type="evidence" value="ECO:0007669"/>
    <property type="project" value="InterPro"/>
</dbReference>
<dbReference type="Gene3D" id="3.30.360.10">
    <property type="entry name" value="Dihydrodipicolinate Reductase, domain 2"/>
    <property type="match status" value="1"/>
</dbReference>
<evidence type="ECO:0000313" key="4">
    <source>
        <dbReference type="Proteomes" id="UP000036958"/>
    </source>
</evidence>
<evidence type="ECO:0000259" key="1">
    <source>
        <dbReference type="Pfam" id="PF01408"/>
    </source>
</evidence>
<dbReference type="STRING" id="1409788.NC99_17170"/>
<evidence type="ECO:0008006" key="5">
    <source>
        <dbReference type="Google" id="ProtNLM"/>
    </source>
</evidence>
<accession>A0A0L8VAJ0</accession>
<dbReference type="PANTHER" id="PTHR43818:SF10">
    <property type="entry name" value="NADH-DEPENDENT DEHYDROGENASE-RELATED"/>
    <property type="match status" value="1"/>
</dbReference>
<dbReference type="OrthoDB" id="726883at2"/>
<protein>
    <recommendedName>
        <fullName evidence="5">Oxidoreductase</fullName>
    </recommendedName>
</protein>
<feature type="domain" description="Gfo/Idh/MocA-like oxidoreductase bacterial type C-terminal" evidence="2">
    <location>
        <begin position="214"/>
        <end position="271"/>
    </location>
</feature>
<dbReference type="PANTHER" id="PTHR43818">
    <property type="entry name" value="BCDNA.GH03377"/>
    <property type="match status" value="1"/>
</dbReference>
<reference evidence="4" key="1">
    <citation type="submission" date="2015-07" db="EMBL/GenBank/DDBJ databases">
        <title>Genome sequencing of Sunxiuqinia dokdonensis strain SK.</title>
        <authorList>
            <person name="Ahn S."/>
            <person name="Kim B.-C."/>
        </authorList>
    </citation>
    <scope>NUCLEOTIDE SEQUENCE [LARGE SCALE GENOMIC DNA]</scope>
    <source>
        <strain evidence="4">SK</strain>
    </source>
</reference>
<organism evidence="3 4">
    <name type="scientific">Sunxiuqinia dokdonensis</name>
    <dbReference type="NCBI Taxonomy" id="1409788"/>
    <lineage>
        <taxon>Bacteria</taxon>
        <taxon>Pseudomonadati</taxon>
        <taxon>Bacteroidota</taxon>
        <taxon>Bacteroidia</taxon>
        <taxon>Marinilabiliales</taxon>
        <taxon>Prolixibacteraceae</taxon>
        <taxon>Sunxiuqinia</taxon>
    </lineage>
</organism>
<keyword evidence="4" id="KW-1185">Reference proteome</keyword>
<dbReference type="InterPro" id="IPR050463">
    <property type="entry name" value="Gfo/Idh/MocA_oxidrdct_glycsds"/>
</dbReference>
<dbReference type="AlphaFoldDB" id="A0A0L8VAJ0"/>
<dbReference type="SUPFAM" id="SSF51735">
    <property type="entry name" value="NAD(P)-binding Rossmann-fold domains"/>
    <property type="match status" value="1"/>
</dbReference>
<dbReference type="SUPFAM" id="SSF55347">
    <property type="entry name" value="Glyceraldehyde-3-phosphate dehydrogenase-like, C-terminal domain"/>
    <property type="match status" value="1"/>
</dbReference>
<dbReference type="Proteomes" id="UP000036958">
    <property type="component" value="Unassembled WGS sequence"/>
</dbReference>
<dbReference type="InterPro" id="IPR000683">
    <property type="entry name" value="Gfo/Idh/MocA-like_OxRdtase_N"/>
</dbReference>
<dbReference type="RefSeq" id="WP_053181885.1">
    <property type="nucleotide sequence ID" value="NZ_LGIA01000127.1"/>
</dbReference>
<sequence>MKSKESKTISRRGFITTSSIVMGGFTVVPSHVVSGLGHVAPSDKLNIAGIGIGGMGRVDLEDVAKTENIVALCDVDWNDSVNNVFDTYPKAKKFKDFRMMLDEQKDIDAVIVATPDHTHALISMEAMRRGKHVYTEKPLTHTVYEARMLTEAARKYKVATQMGNQGQASDASRRIQEVIWDGVIGPIQEVHVWTDRPNRGLADTYWPQGVRRPQDTPPVPESLDWDLFTGPAPLRPYHSDYHPFRWRGWLDFGTGALGDIGCHSFDTVFRALKLKYPTSIQAVSTLVNDETYPLGSIVTYDFPARKEMPPLRLTWYDGGLRPPRLPDMGDDVQLGAGGVLYVGSNGKILGNRILPDSLSDSYQRPEPYLASSPGHRMEWILACKGGDPAGSNYEWAGPLTETVLLGNIALRPELREKLSFQSLSFDPEKLSFPNMPEADQFIHYKYRDGWAL</sequence>
<dbReference type="Pfam" id="PF01408">
    <property type="entry name" value="GFO_IDH_MocA"/>
    <property type="match status" value="1"/>
</dbReference>
<proteinExistence type="predicted"/>
<comment type="caution">
    <text evidence="3">The sequence shown here is derived from an EMBL/GenBank/DDBJ whole genome shotgun (WGS) entry which is preliminary data.</text>
</comment>
<dbReference type="Gene3D" id="3.40.50.720">
    <property type="entry name" value="NAD(P)-binding Rossmann-like Domain"/>
    <property type="match status" value="1"/>
</dbReference>
<evidence type="ECO:0000259" key="2">
    <source>
        <dbReference type="Pfam" id="PF19051"/>
    </source>
</evidence>
<dbReference type="Pfam" id="PF19051">
    <property type="entry name" value="GFO_IDH_MocA_C2"/>
    <property type="match status" value="1"/>
</dbReference>
<name>A0A0L8VAJ0_9BACT</name>
<feature type="domain" description="Gfo/Idh/MocA-like oxidoreductase N-terminal" evidence="1">
    <location>
        <begin position="46"/>
        <end position="163"/>
    </location>
</feature>
<dbReference type="EMBL" id="LGIA01000127">
    <property type="protein sequence ID" value="KOH45464.1"/>
    <property type="molecule type" value="Genomic_DNA"/>
</dbReference>